<keyword evidence="1" id="KW-1133">Transmembrane helix</keyword>
<feature type="transmembrane region" description="Helical" evidence="1">
    <location>
        <begin position="68"/>
        <end position="89"/>
    </location>
</feature>
<keyword evidence="1" id="KW-0812">Transmembrane</keyword>
<dbReference type="RefSeq" id="WP_200606903.1">
    <property type="nucleotide sequence ID" value="NZ_CP071517.1"/>
</dbReference>
<accession>A0ABX7R695</accession>
<reference evidence="2 3" key="1">
    <citation type="submission" date="2021-02" db="EMBL/GenBank/DDBJ databases">
        <title>Lysobacter arenosi sp. nov., isolated from soil of gangwondo yeongwol, south Korea.</title>
        <authorList>
            <person name="Kim K.R."/>
            <person name="Kim K.H."/>
            <person name="Jeon C.O."/>
        </authorList>
    </citation>
    <scope>NUCLEOTIDE SEQUENCE [LARGE SCALE GENOMIC DNA]</scope>
    <source>
        <strain evidence="2 3">R7</strain>
    </source>
</reference>
<dbReference type="Proteomes" id="UP000663400">
    <property type="component" value="Chromosome"/>
</dbReference>
<sequence length="199" mass="22702">MNRYLRAILSCIVFSLVLLLLHYVHVRYFSVDVVLYAAVLDAVLAAGATFALLWLVGFLKNFSSLERVLLASVWLLAGYAFAISIPTVIDRSLSFYILEKLQQRGGGIREDRMKDVFVNEYVVEHRLVDIRLTEQLQSGTIEISNGCVHLTGKGERMASFGRFYRTHLLPKKRLIMGEYTDDLTDPFRDSVANVDYQCR</sequence>
<gene>
    <name evidence="2" type="ORF">HIV01_010335</name>
</gene>
<proteinExistence type="predicted"/>
<evidence type="ECO:0008006" key="4">
    <source>
        <dbReference type="Google" id="ProtNLM"/>
    </source>
</evidence>
<feature type="transmembrane region" description="Helical" evidence="1">
    <location>
        <begin position="34"/>
        <end position="56"/>
    </location>
</feature>
<evidence type="ECO:0000256" key="1">
    <source>
        <dbReference type="SAM" id="Phobius"/>
    </source>
</evidence>
<keyword evidence="3" id="KW-1185">Reference proteome</keyword>
<name>A0ABX7R695_9GAMM</name>
<protein>
    <recommendedName>
        <fullName evidence="4">DUF4131 domain-containing protein</fullName>
    </recommendedName>
</protein>
<dbReference type="EMBL" id="CP071517">
    <property type="protein sequence ID" value="QSX73640.1"/>
    <property type="molecule type" value="Genomic_DNA"/>
</dbReference>
<evidence type="ECO:0000313" key="2">
    <source>
        <dbReference type="EMBL" id="QSX73640.1"/>
    </source>
</evidence>
<organism evidence="2 3">
    <name type="scientific">Lysobacter arenosi</name>
    <dbReference type="NCBI Taxonomy" id="2795387"/>
    <lineage>
        <taxon>Bacteria</taxon>
        <taxon>Pseudomonadati</taxon>
        <taxon>Pseudomonadota</taxon>
        <taxon>Gammaproteobacteria</taxon>
        <taxon>Lysobacterales</taxon>
        <taxon>Lysobacteraceae</taxon>
        <taxon>Lysobacter</taxon>
    </lineage>
</organism>
<keyword evidence="1" id="KW-0472">Membrane</keyword>
<feature type="transmembrane region" description="Helical" evidence="1">
    <location>
        <begin position="7"/>
        <end position="28"/>
    </location>
</feature>
<evidence type="ECO:0000313" key="3">
    <source>
        <dbReference type="Proteomes" id="UP000663400"/>
    </source>
</evidence>